<protein>
    <submittedName>
        <fullName evidence="1">Uncharacterized protein</fullName>
    </submittedName>
</protein>
<reference evidence="1" key="1">
    <citation type="submission" date="2020-04" db="EMBL/GenBank/DDBJ databases">
        <authorList>
            <person name="Alioto T."/>
            <person name="Alioto T."/>
            <person name="Gomez Garrido J."/>
        </authorList>
    </citation>
    <scope>NUCLEOTIDE SEQUENCE</scope>
    <source>
        <strain evidence="1">A484AB</strain>
    </source>
</reference>
<keyword evidence="2" id="KW-1185">Reference proteome</keyword>
<organism evidence="1 2">
    <name type="scientific">Paramuricea clavata</name>
    <name type="common">Red gorgonian</name>
    <name type="synonym">Violescent sea-whip</name>
    <dbReference type="NCBI Taxonomy" id="317549"/>
    <lineage>
        <taxon>Eukaryota</taxon>
        <taxon>Metazoa</taxon>
        <taxon>Cnidaria</taxon>
        <taxon>Anthozoa</taxon>
        <taxon>Octocorallia</taxon>
        <taxon>Malacalcyonacea</taxon>
        <taxon>Plexauridae</taxon>
        <taxon>Paramuricea</taxon>
    </lineage>
</organism>
<comment type="caution">
    <text evidence="1">The sequence shown here is derived from an EMBL/GenBank/DDBJ whole genome shotgun (WGS) entry which is preliminary data.</text>
</comment>
<name>A0A7D9JSJ4_PARCT</name>
<dbReference type="Proteomes" id="UP001152795">
    <property type="component" value="Unassembled WGS sequence"/>
</dbReference>
<sequence length="193" mass="22269">MVTLNDPEFDPGNKTITWSFNNNTIARKQPGGEPSVWDMKNYRLMDNGDLIIQKMTLLLEGLYERLDGLVEYNPTPFQIYVKVKVEVTEFKNTYKEKILDGVIHREWKIRFNVSTGRVEDCKKEINGMTFCSKRPDALPCTDISTNLTTIARSGDCEAKILYNSSLQYYVKFSPIDPHDFTPSNDERLLKTVQ</sequence>
<proteinExistence type="predicted"/>
<gene>
    <name evidence="1" type="ORF">PACLA_8A015991</name>
</gene>
<feature type="non-terminal residue" evidence="1">
    <location>
        <position position="1"/>
    </location>
</feature>
<dbReference type="EMBL" id="CACRXK020020042">
    <property type="protein sequence ID" value="CAB4034345.1"/>
    <property type="molecule type" value="Genomic_DNA"/>
</dbReference>
<evidence type="ECO:0000313" key="1">
    <source>
        <dbReference type="EMBL" id="CAB4034345.1"/>
    </source>
</evidence>
<evidence type="ECO:0000313" key="2">
    <source>
        <dbReference type="Proteomes" id="UP001152795"/>
    </source>
</evidence>
<accession>A0A7D9JSJ4</accession>
<dbReference type="AlphaFoldDB" id="A0A7D9JSJ4"/>